<comment type="subcellular location">
    <subcellularLocation>
        <location evidence="1">Membrane</location>
        <topology evidence="1">Multi-pass membrane protein</topology>
    </subcellularLocation>
</comment>
<dbReference type="PANTHER" id="PTHR21016">
    <property type="entry name" value="BETA-AMYLOID BINDING PROTEIN-RELATED"/>
    <property type="match status" value="1"/>
</dbReference>
<dbReference type="EMBL" id="VVIM01000001">
    <property type="protein sequence ID" value="KAB0804955.1"/>
    <property type="molecule type" value="Genomic_DNA"/>
</dbReference>
<dbReference type="OrthoDB" id="5804096at2759"/>
<keyword evidence="5" id="KW-1133">Transmembrane helix</keyword>
<dbReference type="AlphaFoldDB" id="A0A5N4B5S2"/>
<evidence type="ECO:0000313" key="10">
    <source>
        <dbReference type="EMBL" id="KAB0804955.1"/>
    </source>
</evidence>
<dbReference type="Proteomes" id="UP000327044">
    <property type="component" value="Unassembled WGS sequence"/>
</dbReference>
<dbReference type="FunCoup" id="A0A5N4B5S2">
    <property type="interactions" value="785"/>
</dbReference>
<feature type="signal peptide" evidence="8">
    <location>
        <begin position="1"/>
        <end position="19"/>
    </location>
</feature>
<evidence type="ECO:0000256" key="2">
    <source>
        <dbReference type="ARBA" id="ARBA00008284"/>
    </source>
</evidence>
<dbReference type="InterPro" id="IPR050932">
    <property type="entry name" value="TM2D1-3-like"/>
</dbReference>
<dbReference type="PANTHER" id="PTHR21016:SF1">
    <property type="entry name" value="TM2 DOMAIN-CONTAINING PROTEIN 1"/>
    <property type="match status" value="1"/>
</dbReference>
<keyword evidence="6" id="KW-0472">Membrane</keyword>
<protein>
    <recommendedName>
        <fullName evidence="9">TM2 domain-containing protein</fullName>
    </recommendedName>
</protein>
<feature type="chain" id="PRO_5024436059" description="TM2 domain-containing protein" evidence="8">
    <location>
        <begin position="20"/>
        <end position="179"/>
    </location>
</feature>
<sequence>MYANLIGLILLCCAYEVSNVEVNCNNLRMGQYLCPDPNYNHIDSRTQQLAGCNKDTGKAKVWCIAVEGITCMETKNTSFTREMSCIWTNGYSFETALLLSVFLGMFGADRFYLGYPAIGVAKFCTLGFMFLGQLIDIILIATQTLGPADGSSYVIPYYGPGINTITSNNSTYRLRKDDW</sequence>
<accession>A0A5N4B5S2</accession>
<evidence type="ECO:0000256" key="8">
    <source>
        <dbReference type="SAM" id="SignalP"/>
    </source>
</evidence>
<dbReference type="InterPro" id="IPR007829">
    <property type="entry name" value="TM2"/>
</dbReference>
<proteinExistence type="inferred from homology"/>
<evidence type="ECO:0000256" key="1">
    <source>
        <dbReference type="ARBA" id="ARBA00004141"/>
    </source>
</evidence>
<feature type="domain" description="TM2" evidence="9">
    <location>
        <begin position="90"/>
        <end position="138"/>
    </location>
</feature>
<comment type="caution">
    <text evidence="10">The sequence shown here is derived from an EMBL/GenBank/DDBJ whole genome shotgun (WGS) entry which is preliminary data.</text>
</comment>
<dbReference type="InParanoid" id="A0A5N4B5S2"/>
<evidence type="ECO:0000256" key="4">
    <source>
        <dbReference type="ARBA" id="ARBA00022729"/>
    </source>
</evidence>
<keyword evidence="7" id="KW-0325">Glycoprotein</keyword>
<evidence type="ECO:0000256" key="7">
    <source>
        <dbReference type="ARBA" id="ARBA00023180"/>
    </source>
</evidence>
<reference evidence="10 11" key="1">
    <citation type="journal article" date="2018" name="Elife">
        <title>Firefly genomes illuminate parallel origins of bioluminescence in beetles.</title>
        <authorList>
            <person name="Fallon T.R."/>
            <person name="Lower S.E."/>
            <person name="Chang C.H."/>
            <person name="Bessho-Uehara M."/>
            <person name="Martin G.J."/>
            <person name="Bewick A.J."/>
            <person name="Behringer M."/>
            <person name="Debat H.J."/>
            <person name="Wong I."/>
            <person name="Day J.C."/>
            <person name="Suvorov A."/>
            <person name="Silva C.J."/>
            <person name="Stanger-Hall K.F."/>
            <person name="Hall D.W."/>
            <person name="Schmitz R.J."/>
            <person name="Nelson D.R."/>
            <person name="Lewis S.M."/>
            <person name="Shigenobu S."/>
            <person name="Bybee S.M."/>
            <person name="Larracuente A.M."/>
            <person name="Oba Y."/>
            <person name="Weng J.K."/>
        </authorList>
    </citation>
    <scope>NUCLEOTIDE SEQUENCE [LARGE SCALE GENOMIC DNA]</scope>
    <source>
        <strain evidence="10">1611_PpyrPB1</strain>
        <tissue evidence="10">Whole body</tissue>
    </source>
</reference>
<evidence type="ECO:0000256" key="3">
    <source>
        <dbReference type="ARBA" id="ARBA00022692"/>
    </source>
</evidence>
<gene>
    <name evidence="10" type="ORF">PPYR_01925</name>
</gene>
<keyword evidence="3" id="KW-0812">Transmembrane</keyword>
<evidence type="ECO:0000256" key="6">
    <source>
        <dbReference type="ARBA" id="ARBA00023136"/>
    </source>
</evidence>
<evidence type="ECO:0000313" key="11">
    <source>
        <dbReference type="Proteomes" id="UP000327044"/>
    </source>
</evidence>
<comment type="similarity">
    <text evidence="2">Belongs to the TM2 family.</text>
</comment>
<dbReference type="Pfam" id="PF05154">
    <property type="entry name" value="TM2"/>
    <property type="match status" value="1"/>
</dbReference>
<name>A0A5N4B5S2_PHOPY</name>
<evidence type="ECO:0000256" key="5">
    <source>
        <dbReference type="ARBA" id="ARBA00022989"/>
    </source>
</evidence>
<dbReference type="GO" id="GO:0016020">
    <property type="term" value="C:membrane"/>
    <property type="evidence" value="ECO:0007669"/>
    <property type="project" value="UniProtKB-SubCell"/>
</dbReference>
<keyword evidence="4 8" id="KW-0732">Signal</keyword>
<evidence type="ECO:0000259" key="9">
    <source>
        <dbReference type="Pfam" id="PF05154"/>
    </source>
</evidence>
<keyword evidence="11" id="KW-1185">Reference proteome</keyword>
<organism evidence="10 11">
    <name type="scientific">Photinus pyralis</name>
    <name type="common">Common eastern firefly</name>
    <name type="synonym">Lampyris pyralis</name>
    <dbReference type="NCBI Taxonomy" id="7054"/>
    <lineage>
        <taxon>Eukaryota</taxon>
        <taxon>Metazoa</taxon>
        <taxon>Ecdysozoa</taxon>
        <taxon>Arthropoda</taxon>
        <taxon>Hexapoda</taxon>
        <taxon>Insecta</taxon>
        <taxon>Pterygota</taxon>
        <taxon>Neoptera</taxon>
        <taxon>Endopterygota</taxon>
        <taxon>Coleoptera</taxon>
        <taxon>Polyphaga</taxon>
        <taxon>Elateriformia</taxon>
        <taxon>Elateroidea</taxon>
        <taxon>Lampyridae</taxon>
        <taxon>Lampyrinae</taxon>
        <taxon>Photinus</taxon>
    </lineage>
</organism>